<comment type="subunit">
    <text evidence="6 12">Homodimer.</text>
</comment>
<dbReference type="InterPro" id="IPR029057">
    <property type="entry name" value="PRTase-like"/>
</dbReference>
<comment type="caution">
    <text evidence="14">The sequence shown here is derived from an EMBL/GenBank/DDBJ whole genome shotgun (WGS) entry which is preliminary data.</text>
</comment>
<dbReference type="PANTHER" id="PTHR32315:SF3">
    <property type="entry name" value="ADENINE PHOSPHORIBOSYLTRANSFERASE"/>
    <property type="match status" value="1"/>
</dbReference>
<dbReference type="GO" id="GO:0002055">
    <property type="term" value="F:adenine binding"/>
    <property type="evidence" value="ECO:0007669"/>
    <property type="project" value="TreeGrafter"/>
</dbReference>
<dbReference type="AlphaFoldDB" id="A0A7X4WF79"/>
<dbReference type="HAMAP" id="MF_00004">
    <property type="entry name" value="Aden_phosphoribosyltr"/>
    <property type="match status" value="1"/>
</dbReference>
<evidence type="ECO:0000256" key="11">
    <source>
        <dbReference type="ARBA" id="ARBA00022726"/>
    </source>
</evidence>
<dbReference type="Pfam" id="PF00156">
    <property type="entry name" value="Pribosyltran"/>
    <property type="match status" value="1"/>
</dbReference>
<dbReference type="EMBL" id="WXWW01000265">
    <property type="protein sequence ID" value="NAW67267.1"/>
    <property type="molecule type" value="Genomic_DNA"/>
</dbReference>
<dbReference type="InterPro" id="IPR005764">
    <property type="entry name" value="Ade_phspho_trans"/>
</dbReference>
<comment type="subcellular location">
    <subcellularLocation>
        <location evidence="3 12">Cytoplasm</location>
    </subcellularLocation>
</comment>
<keyword evidence="10 12" id="KW-0808">Transferase</keyword>
<name>A0A7X4WF79_9GAMM</name>
<dbReference type="CDD" id="cd06223">
    <property type="entry name" value="PRTases_typeI"/>
    <property type="match status" value="1"/>
</dbReference>
<evidence type="ECO:0000313" key="14">
    <source>
        <dbReference type="EMBL" id="NAW67267.1"/>
    </source>
</evidence>
<comment type="function">
    <text evidence="2 12">Catalyzes a salvage reaction resulting in the formation of AMP, that is energically less costly than de novo synthesis.</text>
</comment>
<dbReference type="InterPro" id="IPR050054">
    <property type="entry name" value="UPRTase/APRTase"/>
</dbReference>
<protein>
    <recommendedName>
        <fullName evidence="7 12">Adenine phosphoribosyltransferase</fullName>
        <shortName evidence="12">APRT</shortName>
        <ecNumber evidence="7 12">2.4.2.7</ecNumber>
    </recommendedName>
</protein>
<dbReference type="GO" id="GO:0006166">
    <property type="term" value="P:purine ribonucleoside salvage"/>
    <property type="evidence" value="ECO:0007669"/>
    <property type="project" value="UniProtKB-UniRule"/>
</dbReference>
<evidence type="ECO:0000256" key="2">
    <source>
        <dbReference type="ARBA" id="ARBA00003968"/>
    </source>
</evidence>
<dbReference type="NCBIfam" id="NF002632">
    <property type="entry name" value="PRK02304.1-1"/>
    <property type="match status" value="1"/>
</dbReference>
<evidence type="ECO:0000256" key="1">
    <source>
        <dbReference type="ARBA" id="ARBA00000868"/>
    </source>
</evidence>
<evidence type="ECO:0000256" key="3">
    <source>
        <dbReference type="ARBA" id="ARBA00004496"/>
    </source>
</evidence>
<keyword evidence="8 12" id="KW-0963">Cytoplasm</keyword>
<dbReference type="GO" id="GO:0005737">
    <property type="term" value="C:cytoplasm"/>
    <property type="evidence" value="ECO:0007669"/>
    <property type="project" value="UniProtKB-SubCell"/>
</dbReference>
<accession>A0A7X4WF79</accession>
<feature type="domain" description="Phosphoribosyltransferase" evidence="13">
    <location>
        <begin position="42"/>
        <end position="149"/>
    </location>
</feature>
<gene>
    <name evidence="12" type="primary">apt</name>
    <name evidence="14" type="ORF">CAG72_18890</name>
</gene>
<dbReference type="GO" id="GO:0006168">
    <property type="term" value="P:adenine salvage"/>
    <property type="evidence" value="ECO:0007669"/>
    <property type="project" value="InterPro"/>
</dbReference>
<dbReference type="NCBIfam" id="TIGR01090">
    <property type="entry name" value="apt"/>
    <property type="match status" value="1"/>
</dbReference>
<evidence type="ECO:0000256" key="7">
    <source>
        <dbReference type="ARBA" id="ARBA00011893"/>
    </source>
</evidence>
<dbReference type="NCBIfam" id="NF002634">
    <property type="entry name" value="PRK02304.1-3"/>
    <property type="match status" value="1"/>
</dbReference>
<dbReference type="EC" id="2.4.2.7" evidence="7 12"/>
<evidence type="ECO:0000256" key="12">
    <source>
        <dbReference type="HAMAP-Rule" id="MF_00004"/>
    </source>
</evidence>
<dbReference type="Proteomes" id="UP000465712">
    <property type="component" value="Unassembled WGS sequence"/>
</dbReference>
<dbReference type="GO" id="GO:0044209">
    <property type="term" value="P:AMP salvage"/>
    <property type="evidence" value="ECO:0007669"/>
    <property type="project" value="UniProtKB-UniRule"/>
</dbReference>
<evidence type="ECO:0000256" key="4">
    <source>
        <dbReference type="ARBA" id="ARBA00004659"/>
    </source>
</evidence>
<dbReference type="UniPathway" id="UPA00588">
    <property type="reaction ID" value="UER00646"/>
</dbReference>
<dbReference type="Gene3D" id="3.40.50.2020">
    <property type="match status" value="1"/>
</dbReference>
<sequence>MSQDTLVQDDFSLIKNSIKTIPDYPKPGILFRDVTSLMEDPAAYGATMQILHQQFSDKGITKVVGTEARGFLFGAPLALALGVGFVPVRKPGKLPRNVISESYDLEYGQDTLEIHVDAIVEGDKVLLVDDLLATGGTIEATTKLVRRLGGIVEDAAFVINLPEIGGQQRLRTLGLNVFSICDFDGH</sequence>
<keyword evidence="11 12" id="KW-0660">Purine salvage</keyword>
<evidence type="ECO:0000256" key="9">
    <source>
        <dbReference type="ARBA" id="ARBA00022676"/>
    </source>
</evidence>
<dbReference type="NCBIfam" id="NF002636">
    <property type="entry name" value="PRK02304.1-5"/>
    <property type="match status" value="1"/>
</dbReference>
<dbReference type="RefSeq" id="WP_161446597.1">
    <property type="nucleotide sequence ID" value="NZ_WXWV01000233.1"/>
</dbReference>
<evidence type="ECO:0000313" key="15">
    <source>
        <dbReference type="Proteomes" id="UP000465712"/>
    </source>
</evidence>
<proteinExistence type="inferred from homology"/>
<dbReference type="FunFam" id="3.40.50.2020:FF:000004">
    <property type="entry name" value="Adenine phosphoribosyltransferase"/>
    <property type="match status" value="1"/>
</dbReference>
<dbReference type="InterPro" id="IPR000836">
    <property type="entry name" value="PRTase_dom"/>
</dbReference>
<organism evidence="14 15">
    <name type="scientific">Photobacterium halotolerans</name>
    <dbReference type="NCBI Taxonomy" id="265726"/>
    <lineage>
        <taxon>Bacteria</taxon>
        <taxon>Pseudomonadati</taxon>
        <taxon>Pseudomonadota</taxon>
        <taxon>Gammaproteobacteria</taxon>
        <taxon>Vibrionales</taxon>
        <taxon>Vibrionaceae</taxon>
        <taxon>Photobacterium</taxon>
    </lineage>
</organism>
<evidence type="ECO:0000256" key="5">
    <source>
        <dbReference type="ARBA" id="ARBA00008391"/>
    </source>
</evidence>
<comment type="similarity">
    <text evidence="5 12">Belongs to the purine/pyrimidine phosphoribosyltransferase family.</text>
</comment>
<keyword evidence="9 12" id="KW-0328">Glycosyltransferase</keyword>
<dbReference type="PANTHER" id="PTHR32315">
    <property type="entry name" value="ADENINE PHOSPHORIBOSYLTRANSFERASE"/>
    <property type="match status" value="1"/>
</dbReference>
<evidence type="ECO:0000256" key="10">
    <source>
        <dbReference type="ARBA" id="ARBA00022679"/>
    </source>
</evidence>
<evidence type="ECO:0000256" key="6">
    <source>
        <dbReference type="ARBA" id="ARBA00011738"/>
    </source>
</evidence>
<dbReference type="GO" id="GO:0003999">
    <property type="term" value="F:adenine phosphoribosyltransferase activity"/>
    <property type="evidence" value="ECO:0007669"/>
    <property type="project" value="UniProtKB-UniRule"/>
</dbReference>
<reference evidence="14 15" key="1">
    <citation type="submission" date="2017-05" db="EMBL/GenBank/DDBJ databases">
        <title>High clonality and local adaptation shapes Vibrionaceae linages within an endangered oasis.</title>
        <authorList>
            <person name="Vazquez-Rosas-Landa M."/>
        </authorList>
    </citation>
    <scope>NUCLEOTIDE SEQUENCE [LARGE SCALE GENOMIC DNA]</scope>
    <source>
        <strain evidence="14 15">P46_P4S1P180</strain>
    </source>
</reference>
<evidence type="ECO:0000256" key="8">
    <source>
        <dbReference type="ARBA" id="ARBA00022490"/>
    </source>
</evidence>
<dbReference type="SUPFAM" id="SSF53271">
    <property type="entry name" value="PRTase-like"/>
    <property type="match status" value="1"/>
</dbReference>
<dbReference type="GO" id="GO:0016208">
    <property type="term" value="F:AMP binding"/>
    <property type="evidence" value="ECO:0007669"/>
    <property type="project" value="TreeGrafter"/>
</dbReference>
<comment type="pathway">
    <text evidence="4 12">Purine metabolism; AMP biosynthesis via salvage pathway; AMP from adenine: step 1/1.</text>
</comment>
<comment type="catalytic activity">
    <reaction evidence="1 12">
        <text>AMP + diphosphate = 5-phospho-alpha-D-ribose 1-diphosphate + adenine</text>
        <dbReference type="Rhea" id="RHEA:16609"/>
        <dbReference type="ChEBI" id="CHEBI:16708"/>
        <dbReference type="ChEBI" id="CHEBI:33019"/>
        <dbReference type="ChEBI" id="CHEBI:58017"/>
        <dbReference type="ChEBI" id="CHEBI:456215"/>
        <dbReference type="EC" id="2.4.2.7"/>
    </reaction>
</comment>
<evidence type="ECO:0000259" key="13">
    <source>
        <dbReference type="Pfam" id="PF00156"/>
    </source>
</evidence>